<dbReference type="EMBL" id="KQ253304">
    <property type="protein sequence ID" value="KNC69791.1"/>
    <property type="molecule type" value="Genomic_DNA"/>
</dbReference>
<evidence type="ECO:0000313" key="2">
    <source>
        <dbReference type="Proteomes" id="UP000054560"/>
    </source>
</evidence>
<proteinExistence type="predicted"/>
<dbReference type="AlphaFoldDB" id="A0A0L0EZG1"/>
<dbReference type="GeneID" id="25918195"/>
<dbReference type="Proteomes" id="UP000054560">
    <property type="component" value="Unassembled WGS sequence"/>
</dbReference>
<feature type="non-terminal residue" evidence="1">
    <location>
        <position position="1"/>
    </location>
</feature>
<dbReference type="OrthoDB" id="5865257at2759"/>
<dbReference type="Gene3D" id="1.10.510.10">
    <property type="entry name" value="Transferase(Phosphotransferase) domain 1"/>
    <property type="match status" value="1"/>
</dbReference>
<organism evidence="1 2">
    <name type="scientific">Sphaeroforma arctica JP610</name>
    <dbReference type="NCBI Taxonomy" id="667725"/>
    <lineage>
        <taxon>Eukaryota</taxon>
        <taxon>Ichthyosporea</taxon>
        <taxon>Ichthyophonida</taxon>
        <taxon>Sphaeroforma</taxon>
    </lineage>
</organism>
<name>A0A0L0EZG1_9EUKA</name>
<dbReference type="RefSeq" id="XP_014143693.1">
    <property type="nucleotide sequence ID" value="XM_014288218.1"/>
</dbReference>
<evidence type="ECO:0008006" key="3">
    <source>
        <dbReference type="Google" id="ProtNLM"/>
    </source>
</evidence>
<feature type="non-terminal residue" evidence="1">
    <location>
        <position position="79"/>
    </location>
</feature>
<protein>
    <recommendedName>
        <fullName evidence="3">Serine-threonine/tyrosine-protein kinase catalytic domain-containing protein</fullName>
    </recommendedName>
</protein>
<evidence type="ECO:0000313" key="1">
    <source>
        <dbReference type="EMBL" id="KNC69791.1"/>
    </source>
</evidence>
<reference evidence="1 2" key="1">
    <citation type="submission" date="2011-02" db="EMBL/GenBank/DDBJ databases">
        <title>The Genome Sequence of Sphaeroforma arctica JP610.</title>
        <authorList>
            <consortium name="The Broad Institute Genome Sequencing Platform"/>
            <person name="Russ C."/>
            <person name="Cuomo C."/>
            <person name="Young S.K."/>
            <person name="Zeng Q."/>
            <person name="Gargeya S."/>
            <person name="Alvarado L."/>
            <person name="Berlin A."/>
            <person name="Chapman S.B."/>
            <person name="Chen Z."/>
            <person name="Freedman E."/>
            <person name="Gellesch M."/>
            <person name="Goldberg J."/>
            <person name="Griggs A."/>
            <person name="Gujja S."/>
            <person name="Heilman E."/>
            <person name="Heiman D."/>
            <person name="Howarth C."/>
            <person name="Mehta T."/>
            <person name="Neiman D."/>
            <person name="Pearson M."/>
            <person name="Roberts A."/>
            <person name="Saif S."/>
            <person name="Shea T."/>
            <person name="Shenoy N."/>
            <person name="Sisk P."/>
            <person name="Stolte C."/>
            <person name="Sykes S."/>
            <person name="White J."/>
            <person name="Yandava C."/>
            <person name="Burger G."/>
            <person name="Gray M.W."/>
            <person name="Holland P.W.H."/>
            <person name="King N."/>
            <person name="Lang F.B.F."/>
            <person name="Roger A.J."/>
            <person name="Ruiz-Trillo I."/>
            <person name="Haas B."/>
            <person name="Nusbaum C."/>
            <person name="Birren B."/>
        </authorList>
    </citation>
    <scope>NUCLEOTIDE SEQUENCE [LARGE SCALE GENOMIC DNA]</scope>
    <source>
        <strain evidence="1 2">JP610</strain>
    </source>
</reference>
<sequence length="79" mass="9150">EAYEAMSECWTYDPEDRPEFQELTQRIAKLFVPHCSAPVRITTDAEGEVHIREATMREAQAQDENTLYVDIDGYDNELP</sequence>
<gene>
    <name evidence="1" type="ORF">SARC_17691</name>
</gene>
<accession>A0A0L0EZG1</accession>
<keyword evidence="2" id="KW-1185">Reference proteome</keyword>